<dbReference type="RefSeq" id="WP_056956292.1">
    <property type="nucleotide sequence ID" value="NZ_AZFJ01000018.1"/>
</dbReference>
<reference evidence="3 4" key="1">
    <citation type="journal article" date="2015" name="Genome Announc.">
        <title>Expanding the biotechnology potential of lactobacilli through comparative genomics of 213 strains and associated genera.</title>
        <authorList>
            <person name="Sun Z."/>
            <person name="Harris H.M."/>
            <person name="McCann A."/>
            <person name="Guo C."/>
            <person name="Argimon S."/>
            <person name="Zhang W."/>
            <person name="Yang X."/>
            <person name="Jeffery I.B."/>
            <person name="Cooney J.C."/>
            <person name="Kagawa T.F."/>
            <person name="Liu W."/>
            <person name="Song Y."/>
            <person name="Salvetti E."/>
            <person name="Wrobel A."/>
            <person name="Rasinkangas P."/>
            <person name="Parkhill J."/>
            <person name="Rea M.C."/>
            <person name="O'Sullivan O."/>
            <person name="Ritari J."/>
            <person name="Douillard F.P."/>
            <person name="Paul Ross R."/>
            <person name="Yang R."/>
            <person name="Briner A.E."/>
            <person name="Felis G.E."/>
            <person name="de Vos W.M."/>
            <person name="Barrangou R."/>
            <person name="Klaenhammer T.R."/>
            <person name="Caufield P.W."/>
            <person name="Cui Y."/>
            <person name="Zhang H."/>
            <person name="O'Toole P.W."/>
        </authorList>
    </citation>
    <scope>NUCLEOTIDE SEQUENCE [LARGE SCALE GENOMIC DNA]</scope>
    <source>
        <strain evidence="3 4">DSM 15945</strain>
    </source>
</reference>
<accession>A0A0R1U2M7</accession>
<dbReference type="InterPro" id="IPR050126">
    <property type="entry name" value="Ap4A_hydrolase"/>
</dbReference>
<evidence type="ECO:0000313" key="4">
    <source>
        <dbReference type="Proteomes" id="UP000051922"/>
    </source>
</evidence>
<dbReference type="PATRIC" id="fig|1423783.4.peg.2347"/>
<evidence type="ECO:0000259" key="2">
    <source>
        <dbReference type="Pfam" id="PF12850"/>
    </source>
</evidence>
<organism evidence="3 4">
    <name type="scientific">Lacticaseibacillus pantheris DSM 15945 = JCM 12539 = NBRC 106106</name>
    <dbReference type="NCBI Taxonomy" id="1423783"/>
    <lineage>
        <taxon>Bacteria</taxon>
        <taxon>Bacillati</taxon>
        <taxon>Bacillota</taxon>
        <taxon>Bacilli</taxon>
        <taxon>Lactobacillales</taxon>
        <taxon>Lactobacillaceae</taxon>
        <taxon>Lacticaseibacillus</taxon>
    </lineage>
</organism>
<name>A0A0R1U2M7_9LACO</name>
<dbReference type="InterPro" id="IPR029052">
    <property type="entry name" value="Metallo-depent_PP-like"/>
</dbReference>
<evidence type="ECO:0000313" key="3">
    <source>
        <dbReference type="EMBL" id="KRL87574.1"/>
    </source>
</evidence>
<dbReference type="PANTHER" id="PTHR42850">
    <property type="entry name" value="METALLOPHOSPHOESTERASE"/>
    <property type="match status" value="1"/>
</dbReference>
<dbReference type="Pfam" id="PF12850">
    <property type="entry name" value="Metallophos_2"/>
    <property type="match status" value="1"/>
</dbReference>
<dbReference type="GO" id="GO:0005737">
    <property type="term" value="C:cytoplasm"/>
    <property type="evidence" value="ECO:0007669"/>
    <property type="project" value="TreeGrafter"/>
</dbReference>
<feature type="domain" description="Calcineurin-like phosphoesterase" evidence="2">
    <location>
        <begin position="7"/>
        <end position="195"/>
    </location>
</feature>
<proteinExistence type="inferred from homology"/>
<sequence length="284" mass="31246">MATKEQRIAIIGDVHGNFGALTAALADAEEQHVTDYIVLGDITNRGPEPERCLRALRQLHPLAWVLGNHEEVYTSLLAHRFTDFDGNSKAVMAIVTSNYDRQRMTADEFRWLAARPLQQNVTVAGVRVSIFHATPDKCRGHYTEPTAPQDHFDHVLAGNNADLAFCGHTHQPVVRRTTDGRYVINPGSVGQSTTSWPRGEISRACYGILSVADGSVGRWTQRYVPYDAASEADLAGAQNVPYAELYQRLITTGEFTYTTENVAAINARAGLDTVAHAAIANDQW</sequence>
<dbReference type="OrthoDB" id="9813918at2"/>
<comment type="caution">
    <text evidence="3">The sequence shown here is derived from an EMBL/GenBank/DDBJ whole genome shotgun (WGS) entry which is preliminary data.</text>
</comment>
<dbReference type="PANTHER" id="PTHR42850:SF2">
    <property type="entry name" value="BLL5683 PROTEIN"/>
    <property type="match status" value="1"/>
</dbReference>
<dbReference type="InterPro" id="IPR011152">
    <property type="entry name" value="Pesterase_MJ0912"/>
</dbReference>
<protein>
    <recommendedName>
        <fullName evidence="2">Calcineurin-like phosphoesterase domain-containing protein</fullName>
    </recommendedName>
</protein>
<dbReference type="STRING" id="1423783.FC50_GL002294"/>
<dbReference type="SUPFAM" id="SSF56300">
    <property type="entry name" value="Metallo-dependent phosphatases"/>
    <property type="match status" value="1"/>
</dbReference>
<dbReference type="Gene3D" id="3.60.21.10">
    <property type="match status" value="1"/>
</dbReference>
<dbReference type="EMBL" id="AZFJ01000018">
    <property type="protein sequence ID" value="KRL87574.1"/>
    <property type="molecule type" value="Genomic_DNA"/>
</dbReference>
<dbReference type="AlphaFoldDB" id="A0A0R1U2M7"/>
<keyword evidence="4" id="KW-1185">Reference proteome</keyword>
<comment type="similarity">
    <text evidence="1">Belongs to the metallophosphoesterase superfamily. YfcE family.</text>
</comment>
<evidence type="ECO:0000256" key="1">
    <source>
        <dbReference type="ARBA" id="ARBA00008950"/>
    </source>
</evidence>
<dbReference type="InterPro" id="IPR024654">
    <property type="entry name" value="Calcineurin-like_PHP_lpxH"/>
</dbReference>
<dbReference type="Proteomes" id="UP000051922">
    <property type="component" value="Unassembled WGS sequence"/>
</dbReference>
<dbReference type="GO" id="GO:0016791">
    <property type="term" value="F:phosphatase activity"/>
    <property type="evidence" value="ECO:0007669"/>
    <property type="project" value="TreeGrafter"/>
</dbReference>
<gene>
    <name evidence="3" type="ORF">FC50_GL002294</name>
</gene>
<dbReference type="PIRSF" id="PIRSF000883">
    <property type="entry name" value="Pesterase_MJ0912"/>
    <property type="match status" value="1"/>
</dbReference>